<gene>
    <name evidence="1" type="ORF">SAMN02745180_02118</name>
</gene>
<accession>A0A1M5YCV8</accession>
<dbReference type="AlphaFoldDB" id="A0A1M5YCV8"/>
<evidence type="ECO:0000313" key="2">
    <source>
        <dbReference type="Proteomes" id="UP000184389"/>
    </source>
</evidence>
<evidence type="ECO:0000313" key="1">
    <source>
        <dbReference type="EMBL" id="SHI09678.1"/>
    </source>
</evidence>
<sequence length="81" mass="9207">MAKDIMENLNWEGNSKAMYDAIIAAIPTLYRAGIKKKIGIWIEKHNIQDVTEDMVLKVVDEMAPEGYKKKLLSGIENLKTK</sequence>
<dbReference type="STRING" id="1123281.SAMN02745180_02118"/>
<dbReference type="Proteomes" id="UP000184389">
    <property type="component" value="Unassembled WGS sequence"/>
</dbReference>
<organism evidence="1 2">
    <name type="scientific">Sporanaerobacter acetigenes DSM 13106</name>
    <dbReference type="NCBI Taxonomy" id="1123281"/>
    <lineage>
        <taxon>Bacteria</taxon>
        <taxon>Bacillati</taxon>
        <taxon>Bacillota</taxon>
        <taxon>Tissierellia</taxon>
        <taxon>Tissierellales</taxon>
        <taxon>Sporanaerobacteraceae</taxon>
        <taxon>Sporanaerobacter</taxon>
    </lineage>
</organism>
<dbReference type="OrthoDB" id="1739867at2"/>
<keyword evidence="2" id="KW-1185">Reference proteome</keyword>
<dbReference type="EMBL" id="FQXR01000010">
    <property type="protein sequence ID" value="SHI09678.1"/>
    <property type="molecule type" value="Genomic_DNA"/>
</dbReference>
<name>A0A1M5YCV8_9FIRM</name>
<dbReference type="RefSeq" id="WP_072744764.1">
    <property type="nucleotide sequence ID" value="NZ_FQXR01000010.1"/>
</dbReference>
<proteinExistence type="predicted"/>
<protein>
    <submittedName>
        <fullName evidence="1">Uncharacterized protein</fullName>
    </submittedName>
</protein>
<reference evidence="1 2" key="1">
    <citation type="submission" date="2016-11" db="EMBL/GenBank/DDBJ databases">
        <authorList>
            <person name="Jaros S."/>
            <person name="Januszkiewicz K."/>
            <person name="Wedrychowicz H."/>
        </authorList>
    </citation>
    <scope>NUCLEOTIDE SEQUENCE [LARGE SCALE GENOMIC DNA]</scope>
    <source>
        <strain evidence="1 2">DSM 13106</strain>
    </source>
</reference>